<evidence type="ECO:0000256" key="4">
    <source>
        <dbReference type="PROSITE-ProRule" id="PRU00024"/>
    </source>
</evidence>
<feature type="domain" description="B30.2/SPRY" evidence="7">
    <location>
        <begin position="192"/>
        <end position="375"/>
    </location>
</feature>
<dbReference type="Gene3D" id="2.60.120.920">
    <property type="match status" value="1"/>
</dbReference>
<dbReference type="EMBL" id="NBAG03000261">
    <property type="protein sequence ID" value="PNI57187.1"/>
    <property type="molecule type" value="Genomic_DNA"/>
</dbReference>
<dbReference type="CDD" id="cd19783">
    <property type="entry name" value="Bbox2_TRIM43-like"/>
    <property type="match status" value="1"/>
</dbReference>
<feature type="domain" description="B box-type" evidence="6">
    <location>
        <begin position="88"/>
        <end position="129"/>
    </location>
</feature>
<dbReference type="InterPro" id="IPR013320">
    <property type="entry name" value="ConA-like_dom_sf"/>
</dbReference>
<evidence type="ECO:0000256" key="1">
    <source>
        <dbReference type="ARBA" id="ARBA00022723"/>
    </source>
</evidence>
<evidence type="ECO:0000313" key="8">
    <source>
        <dbReference type="EMBL" id="PNI57187.1"/>
    </source>
</evidence>
<evidence type="ECO:0000259" key="7">
    <source>
        <dbReference type="PROSITE" id="PS50188"/>
    </source>
</evidence>
<accession>A0A6D2W8W8</accession>
<dbReference type="PROSITE" id="PS50119">
    <property type="entry name" value="ZF_BBOX"/>
    <property type="match status" value="1"/>
</dbReference>
<evidence type="ECO:0000313" key="9">
    <source>
        <dbReference type="Proteomes" id="UP000236370"/>
    </source>
</evidence>
<evidence type="ECO:0000259" key="6">
    <source>
        <dbReference type="PROSITE" id="PS50119"/>
    </source>
</evidence>
<dbReference type="PROSITE" id="PS50188">
    <property type="entry name" value="B302_SPRY"/>
    <property type="match status" value="1"/>
</dbReference>
<organism evidence="8 9">
    <name type="scientific">Pan troglodytes</name>
    <name type="common">Chimpanzee</name>
    <dbReference type="NCBI Taxonomy" id="9598"/>
    <lineage>
        <taxon>Eukaryota</taxon>
        <taxon>Metazoa</taxon>
        <taxon>Chordata</taxon>
        <taxon>Craniata</taxon>
        <taxon>Vertebrata</taxon>
        <taxon>Euteleostomi</taxon>
        <taxon>Mammalia</taxon>
        <taxon>Eutheria</taxon>
        <taxon>Euarchontoglires</taxon>
        <taxon>Primates</taxon>
        <taxon>Haplorrhini</taxon>
        <taxon>Catarrhini</taxon>
        <taxon>Hominidae</taxon>
        <taxon>Pan</taxon>
    </lineage>
</organism>
<dbReference type="Gene3D" id="3.30.40.10">
    <property type="entry name" value="Zinc/RING finger domain, C3HC4 (zinc finger)"/>
    <property type="match status" value="1"/>
</dbReference>
<dbReference type="CDD" id="cd16603">
    <property type="entry name" value="RING-HC_TRIM43-like_C-IV"/>
    <property type="match status" value="1"/>
</dbReference>
<dbReference type="Pfam" id="PF15227">
    <property type="entry name" value="zf-C3HC4_4"/>
    <property type="match status" value="1"/>
</dbReference>
<dbReference type="InterPro" id="IPR000315">
    <property type="entry name" value="Znf_B-box"/>
</dbReference>
<dbReference type="InterPro" id="IPR001841">
    <property type="entry name" value="Znf_RING"/>
</dbReference>
<keyword evidence="3" id="KW-0862">Zinc</keyword>
<evidence type="ECO:0000256" key="3">
    <source>
        <dbReference type="ARBA" id="ARBA00022833"/>
    </source>
</evidence>
<dbReference type="PRINTS" id="PR01407">
    <property type="entry name" value="BUTYPHLNCDUF"/>
</dbReference>
<proteinExistence type="predicted"/>
<dbReference type="SMART" id="SM00184">
    <property type="entry name" value="RING"/>
    <property type="match status" value="1"/>
</dbReference>
<comment type="caution">
    <text evidence="8">The sequence shown here is derived from an EMBL/GenBank/DDBJ whole genome shotgun (WGS) entry which is preliminary data.</text>
</comment>
<gene>
    <name evidence="8" type="ORF">CK820_G0022079</name>
</gene>
<keyword evidence="2 4" id="KW-0863">Zinc-finger</keyword>
<feature type="domain" description="RING-type" evidence="5">
    <location>
        <begin position="15"/>
        <end position="56"/>
    </location>
</feature>
<dbReference type="PANTHER" id="PTHR24103">
    <property type="entry name" value="E3 UBIQUITIN-PROTEIN LIGASE TRIM"/>
    <property type="match status" value="1"/>
</dbReference>
<evidence type="ECO:0000259" key="5">
    <source>
        <dbReference type="PROSITE" id="PS50089"/>
    </source>
</evidence>
<dbReference type="SUPFAM" id="SSF57845">
    <property type="entry name" value="B-box zinc-binding domain"/>
    <property type="match status" value="1"/>
</dbReference>
<dbReference type="AlphaFoldDB" id="A0A6D2W8W8"/>
<dbReference type="InterPro" id="IPR013083">
    <property type="entry name" value="Znf_RING/FYVE/PHD"/>
</dbReference>
<dbReference type="Pfam" id="PF00643">
    <property type="entry name" value="zf-B_box"/>
    <property type="match status" value="1"/>
</dbReference>
<dbReference type="FunFam" id="2.60.120.920:FF:000062">
    <property type="entry name" value="Tripartite motif-containing protein 49"/>
    <property type="match status" value="1"/>
</dbReference>
<dbReference type="SMART" id="SM00336">
    <property type="entry name" value="BBOX"/>
    <property type="match status" value="1"/>
</dbReference>
<sequence length="375" mass="43630">MNSGILQVFQRELICPMCMNYFIDPVTIDCGHSFCRPCFYLNWQDIPFLVQCSECTKSAEQINLKTNIHLKKMASLARKVSLWLFLSSEEQMCGTHRETKKIFCEVDRSLLCLLCSSSQEHRYHRHRPIEWAAEEHREKLLQKMQSLWEKACENHRNLNVETTRTRCWKAFGDILHRSESVLLHMPQPLNPELSAGPITGLRDRLNQFRVHITLHHEEANSDTFLYEILRSMCIGCDHQDVPYFTATPRSFLAWGAQTFTSGKYYWEVHVGDSWNWAFGVCNMYWKEKNQNEKIDGEEGLFLLGCVKNDIQCSLFTTSPLMLQYIPKPSSRIGLFLDCEAKTVSFVDVNQSSLIYTIPNCSFSPPLRPIFCCIHF</sequence>
<dbReference type="PROSITE" id="PS50089">
    <property type="entry name" value="ZF_RING_2"/>
    <property type="match status" value="1"/>
</dbReference>
<name>A0A6D2W8W8_PANTR</name>
<dbReference type="GO" id="GO:0008270">
    <property type="term" value="F:zinc ion binding"/>
    <property type="evidence" value="ECO:0007669"/>
    <property type="project" value="UniProtKB-KW"/>
</dbReference>
<keyword evidence="1" id="KW-0479">Metal-binding</keyword>
<dbReference type="SUPFAM" id="SSF57850">
    <property type="entry name" value="RING/U-box"/>
    <property type="match status" value="1"/>
</dbReference>
<protein>
    <submittedName>
        <fullName evidence="8">TRIM49 isoform 2</fullName>
    </submittedName>
</protein>
<dbReference type="InterPro" id="IPR001870">
    <property type="entry name" value="B30.2/SPRY"/>
</dbReference>
<dbReference type="SMART" id="SM00449">
    <property type="entry name" value="SPRY"/>
    <property type="match status" value="1"/>
</dbReference>
<dbReference type="InterPro" id="IPR003879">
    <property type="entry name" value="Butyrophylin_SPRY"/>
</dbReference>
<dbReference type="Pfam" id="PF00622">
    <property type="entry name" value="SPRY"/>
    <property type="match status" value="1"/>
</dbReference>
<dbReference type="InterPro" id="IPR003877">
    <property type="entry name" value="SPRY_dom"/>
</dbReference>
<dbReference type="Gene3D" id="3.30.160.60">
    <property type="entry name" value="Classic Zinc Finger"/>
    <property type="match status" value="1"/>
</dbReference>
<dbReference type="Proteomes" id="UP000236370">
    <property type="component" value="Unassembled WGS sequence"/>
</dbReference>
<evidence type="ECO:0000256" key="2">
    <source>
        <dbReference type="ARBA" id="ARBA00022771"/>
    </source>
</evidence>
<dbReference type="SUPFAM" id="SSF49899">
    <property type="entry name" value="Concanavalin A-like lectins/glucanases"/>
    <property type="match status" value="1"/>
</dbReference>
<reference evidence="8 9" key="1">
    <citation type="submission" date="2017-12" db="EMBL/GenBank/DDBJ databases">
        <title>High-resolution comparative analysis of great ape genomes.</title>
        <authorList>
            <person name="Pollen A."/>
            <person name="Hastie A."/>
            <person name="Hormozdiari F."/>
            <person name="Dougherty M."/>
            <person name="Liu R."/>
            <person name="Chaisson M."/>
            <person name="Hoppe E."/>
            <person name="Hill C."/>
            <person name="Pang A."/>
            <person name="Hillier L."/>
            <person name="Baker C."/>
            <person name="Armstrong J."/>
            <person name="Shendure J."/>
            <person name="Paten B."/>
            <person name="Wilson R."/>
            <person name="Chao H."/>
            <person name="Schneider V."/>
            <person name="Ventura M."/>
            <person name="Kronenberg Z."/>
            <person name="Murali S."/>
            <person name="Gordon D."/>
            <person name="Cantsilieris S."/>
            <person name="Munson K."/>
            <person name="Nelson B."/>
            <person name="Raja A."/>
            <person name="Underwood J."/>
            <person name="Diekhans M."/>
            <person name="Fiddes I."/>
            <person name="Haussler D."/>
            <person name="Eichler E."/>
        </authorList>
    </citation>
    <scope>NUCLEOTIDE SEQUENCE [LARGE SCALE GENOMIC DNA]</scope>
    <source>
        <strain evidence="8">Yerkes chimp pedigree #C0471</strain>
    </source>
</reference>
<dbReference type="FunFam" id="3.30.160.60:FF:002572">
    <property type="entry name" value="Tripartite motif-containing protein 49"/>
    <property type="match status" value="1"/>
</dbReference>
<dbReference type="InterPro" id="IPR050143">
    <property type="entry name" value="TRIM/RBCC"/>
</dbReference>
<dbReference type="InterPro" id="IPR043136">
    <property type="entry name" value="B30.2/SPRY_sf"/>
</dbReference>